<proteinExistence type="predicted"/>
<dbReference type="InterPro" id="IPR006121">
    <property type="entry name" value="HMA_dom"/>
</dbReference>
<dbReference type="SUPFAM" id="SSF55008">
    <property type="entry name" value="HMA, heavy metal-associated domain"/>
    <property type="match status" value="1"/>
</dbReference>
<dbReference type="Proteomes" id="UP000733611">
    <property type="component" value="Unassembled WGS sequence"/>
</dbReference>
<dbReference type="CDD" id="cd00371">
    <property type="entry name" value="HMA"/>
    <property type="match status" value="1"/>
</dbReference>
<dbReference type="GO" id="GO:0046872">
    <property type="term" value="F:metal ion binding"/>
    <property type="evidence" value="ECO:0007669"/>
    <property type="project" value="InterPro"/>
</dbReference>
<dbReference type="EMBL" id="JAHLFE010000106">
    <property type="protein sequence ID" value="MBU3844282.1"/>
    <property type="molecule type" value="Genomic_DNA"/>
</dbReference>
<organism evidence="1 2">
    <name type="scientific">Candidatus Anaerobiospirillum pullicola</name>
    <dbReference type="NCBI Taxonomy" id="2838451"/>
    <lineage>
        <taxon>Bacteria</taxon>
        <taxon>Pseudomonadati</taxon>
        <taxon>Pseudomonadota</taxon>
        <taxon>Gammaproteobacteria</taxon>
        <taxon>Aeromonadales</taxon>
        <taxon>Succinivibrionaceae</taxon>
        <taxon>Anaerobiospirillum</taxon>
    </lineage>
</organism>
<dbReference type="InterPro" id="IPR036163">
    <property type="entry name" value="HMA_dom_sf"/>
</dbReference>
<comment type="caution">
    <text evidence="1">The sequence shown here is derived from an EMBL/GenBank/DDBJ whole genome shotgun (WGS) entry which is preliminary data.</text>
</comment>
<evidence type="ECO:0000313" key="1">
    <source>
        <dbReference type="EMBL" id="MBU3844282.1"/>
    </source>
</evidence>
<name>A0A948TGF8_9GAMM</name>
<protein>
    <submittedName>
        <fullName evidence="1">Heavy-metal-associated domain-containing protein</fullName>
    </submittedName>
</protein>
<reference evidence="1" key="1">
    <citation type="journal article" date="2021" name="PeerJ">
        <title>Extensive microbial diversity within the chicken gut microbiome revealed by metagenomics and culture.</title>
        <authorList>
            <person name="Gilroy R."/>
            <person name="Ravi A."/>
            <person name="Getino M."/>
            <person name="Pursley I."/>
            <person name="Horton D.L."/>
            <person name="Alikhan N.F."/>
            <person name="Baker D."/>
            <person name="Gharbi K."/>
            <person name="Hall N."/>
            <person name="Watson M."/>
            <person name="Adriaenssens E.M."/>
            <person name="Foster-Nyarko E."/>
            <person name="Jarju S."/>
            <person name="Secka A."/>
            <person name="Antonio M."/>
            <person name="Oren A."/>
            <person name="Chaudhuri R.R."/>
            <person name="La Ragione R."/>
            <person name="Hildebrand F."/>
            <person name="Pallen M.J."/>
        </authorList>
    </citation>
    <scope>NUCLEOTIDE SEQUENCE</scope>
    <source>
        <strain evidence="1">378</strain>
    </source>
</reference>
<dbReference type="Pfam" id="PF19991">
    <property type="entry name" value="HMA_2"/>
    <property type="match status" value="1"/>
</dbReference>
<reference evidence="1" key="2">
    <citation type="submission" date="2021-04" db="EMBL/GenBank/DDBJ databases">
        <authorList>
            <person name="Gilroy R."/>
        </authorList>
    </citation>
    <scope>NUCLEOTIDE SEQUENCE</scope>
    <source>
        <strain evidence="1">378</strain>
    </source>
</reference>
<sequence>MNNLGMQLGVKVGSSLRSGLSSFFNSENRGLIIAHAIPGRRRYTTNVLKDQTPEACALIEEAICKVDYVTSCKVNPVTGSLTVTYTCDENTASAFFEGVSHALTGMHAQHEKTMIPSSMISAGYHLNDQARAIRDHMRNFLNHAEPLFISRLVGLSFLGYGLFRMLYRGDRPSGIQVFWWGMALLLRRSHRDAPPSANGQSPQPPMR</sequence>
<dbReference type="AlphaFoldDB" id="A0A948TGF8"/>
<accession>A0A948TGF8</accession>
<gene>
    <name evidence="1" type="ORF">H9847_05360</name>
</gene>
<evidence type="ECO:0000313" key="2">
    <source>
        <dbReference type="Proteomes" id="UP000733611"/>
    </source>
</evidence>